<accession>A0A317YS12</accession>
<dbReference type="Pfam" id="PF03496">
    <property type="entry name" value="ADPrib_exo_Tox"/>
    <property type="match status" value="1"/>
</dbReference>
<dbReference type="Pfam" id="PF06152">
    <property type="entry name" value="Phage_min_cap2"/>
    <property type="match status" value="1"/>
</dbReference>
<proteinExistence type="predicted"/>
<dbReference type="InterPro" id="IPR003540">
    <property type="entry name" value="ADP-ribosyltransferase"/>
</dbReference>
<dbReference type="Gene3D" id="3.90.176.10">
    <property type="entry name" value="Toxin ADP-ribosyltransferase, Chain A, domain 1"/>
    <property type="match status" value="1"/>
</dbReference>
<dbReference type="InterPro" id="IPR009319">
    <property type="entry name" value="Phage_A118_VSP1"/>
</dbReference>
<gene>
    <name evidence="2" type="ORF">DD902_04250</name>
</gene>
<organism evidence="2 3">
    <name type="scientific">Staphylococcus pseudintermedius</name>
    <dbReference type="NCBI Taxonomy" id="283734"/>
    <lineage>
        <taxon>Bacteria</taxon>
        <taxon>Bacillati</taxon>
        <taxon>Bacillota</taxon>
        <taxon>Bacilli</taxon>
        <taxon>Bacillales</taxon>
        <taxon>Staphylococcaceae</taxon>
        <taxon>Staphylococcus</taxon>
        <taxon>Staphylococcus intermedius group</taxon>
    </lineage>
</organism>
<dbReference type="EMBL" id="QEIT01000021">
    <property type="protein sequence ID" value="PWZ75879.1"/>
    <property type="molecule type" value="Genomic_DNA"/>
</dbReference>
<sequence length="541" mass="62385">MTPEQIKILIRYLLQKIDIYIKQTDITDEQQIKKLYKRVDTLFKELDAGLSNTIPKELYNDYLQGLSDAQKLLIQESVIAAATKFNPKQVINSAIHVTSLTNIVTDTMLDLTAAVRTAKANTNKNIKKVLNDVNKEINNGLLVGMPNKEVSKRVANKFADEKLTAFVTKDGKHLPLDFYAETVTRTKKQTAYNHSHLNRYKEHNVKHVYVTGNIPTCETCARYRGKVFATERGDKFPYINLYKTFPLHPNCRCNFRPFILKFKNKSEIDMHLKKSKTFNVDDDPRTKEEKEKYDSIQKAQAKARRQALSYNKMQRRLGKNGPESLNEYIKVKNTDKVKYYDWVAKMKGLLPKDKDVTINKTGPIKKPNFKMTDKKIRKLKEGGELWAKDLTENEFIAVSKYTLMDYEYINNYLRGVITGIDDDQKELINSISVALNKFKLTEPIQVYRSIDISEYEYLIDNKKSNAFLSFTSTSIDKEVAENIDVRAKILKIDVPKGAKGAYLEFVSEFSEELEFLLDKNTRFKIISDNEATGVLHLEVLT</sequence>
<protein>
    <recommendedName>
        <fullName evidence="1">ADP ribosyltransferase domain-containing protein</fullName>
    </recommendedName>
</protein>
<evidence type="ECO:0000313" key="3">
    <source>
        <dbReference type="Proteomes" id="UP000246800"/>
    </source>
</evidence>
<feature type="domain" description="ADP ribosyltransferase" evidence="1">
    <location>
        <begin position="386"/>
        <end position="533"/>
    </location>
</feature>
<name>A0A317YS12_STAPS</name>
<dbReference type="Proteomes" id="UP000246800">
    <property type="component" value="Unassembled WGS sequence"/>
</dbReference>
<dbReference type="AlphaFoldDB" id="A0A317YS12"/>
<comment type="caution">
    <text evidence="2">The sequence shown here is derived from an EMBL/GenBank/DDBJ whole genome shotgun (WGS) entry which is preliminary data.</text>
</comment>
<evidence type="ECO:0000313" key="2">
    <source>
        <dbReference type="EMBL" id="PWZ75879.1"/>
    </source>
</evidence>
<dbReference type="RefSeq" id="WP_110179214.1">
    <property type="nucleotide sequence ID" value="NZ_QEIT01000021.1"/>
</dbReference>
<dbReference type="GO" id="GO:0005576">
    <property type="term" value="C:extracellular region"/>
    <property type="evidence" value="ECO:0007669"/>
    <property type="project" value="InterPro"/>
</dbReference>
<dbReference type="PROSITE" id="PS51996">
    <property type="entry name" value="TR_MART"/>
    <property type="match status" value="1"/>
</dbReference>
<evidence type="ECO:0000259" key="1">
    <source>
        <dbReference type="Pfam" id="PF03496"/>
    </source>
</evidence>
<dbReference type="GO" id="GO:0005198">
    <property type="term" value="F:structural molecule activity"/>
    <property type="evidence" value="ECO:0007669"/>
    <property type="project" value="InterPro"/>
</dbReference>
<reference evidence="2 3" key="1">
    <citation type="journal article" date="2018" name="Vet. Microbiol.">
        <title>Clonal diversity and geographic distribution of methicillin-resistant Staphylococcus pseudintermedius from Australian animals: Discovery of novel sequence types.</title>
        <authorList>
            <person name="Worthing K.A."/>
            <person name="Abraham S."/>
            <person name="Coombs G.W."/>
            <person name="Pang S."/>
            <person name="Saputra S."/>
            <person name="Jordan D."/>
            <person name="Trott D.J."/>
            <person name="Norris J.M."/>
        </authorList>
    </citation>
    <scope>NUCLEOTIDE SEQUENCE [LARGE SCALE GENOMIC DNA]</scope>
    <source>
        <strain evidence="2 3">ST525 1</strain>
    </source>
</reference>
<dbReference type="SUPFAM" id="SSF56399">
    <property type="entry name" value="ADP-ribosylation"/>
    <property type="match status" value="1"/>
</dbReference>